<dbReference type="Pfam" id="PF00226">
    <property type="entry name" value="DnaJ"/>
    <property type="match status" value="1"/>
</dbReference>
<dbReference type="EMBL" id="LT553804">
    <property type="protein sequence ID" value="SAM02320.1"/>
    <property type="molecule type" value="Genomic_DNA"/>
</dbReference>
<dbReference type="InterPro" id="IPR008971">
    <property type="entry name" value="HSP40/DnaJ_pept-bd"/>
</dbReference>
<dbReference type="GO" id="GO:0006413">
    <property type="term" value="P:translational initiation"/>
    <property type="evidence" value="ECO:0007669"/>
    <property type="project" value="TreeGrafter"/>
</dbReference>
<evidence type="ECO:0000256" key="2">
    <source>
        <dbReference type="SAM" id="MobiDB-lite"/>
    </source>
</evidence>
<dbReference type="GO" id="GO:0051082">
    <property type="term" value="F:unfolded protein binding"/>
    <property type="evidence" value="ECO:0007669"/>
    <property type="project" value="InterPro"/>
</dbReference>
<dbReference type="CDD" id="cd06257">
    <property type="entry name" value="DnaJ"/>
    <property type="match status" value="1"/>
</dbReference>
<dbReference type="PROSITE" id="PS50076">
    <property type="entry name" value="DNAJ_2"/>
    <property type="match status" value="1"/>
</dbReference>
<dbReference type="OMA" id="MPIRKEG"/>
<evidence type="ECO:0000313" key="5">
    <source>
        <dbReference type="Proteomes" id="UP000078561"/>
    </source>
</evidence>
<protein>
    <recommendedName>
        <fullName evidence="3">J domain-containing protein</fullName>
    </recommendedName>
</protein>
<evidence type="ECO:0000313" key="4">
    <source>
        <dbReference type="EMBL" id="SAM02320.1"/>
    </source>
</evidence>
<dbReference type="PANTHER" id="PTHR24078">
    <property type="entry name" value="DNAJ HOMOLOG SUBFAMILY C MEMBER"/>
    <property type="match status" value="1"/>
</dbReference>
<dbReference type="InterPro" id="IPR001623">
    <property type="entry name" value="DnaJ_domain"/>
</dbReference>
<dbReference type="SUPFAM" id="SSF49493">
    <property type="entry name" value="HSP40/DnaJ peptide-binding domain"/>
    <property type="match status" value="2"/>
</dbReference>
<dbReference type="Gene3D" id="1.10.287.110">
    <property type="entry name" value="DnaJ domain"/>
    <property type="match status" value="1"/>
</dbReference>
<dbReference type="PANTHER" id="PTHR24078:SF553">
    <property type="entry name" value="DNAJ HOMOLOG SUBFAMILY B MEMBER 5"/>
    <property type="match status" value="1"/>
</dbReference>
<dbReference type="Gene3D" id="2.60.260.20">
    <property type="entry name" value="Urease metallochaperone UreE, N-terminal domain"/>
    <property type="match status" value="2"/>
</dbReference>
<dbReference type="PROSITE" id="PS00636">
    <property type="entry name" value="DNAJ_1"/>
    <property type="match status" value="1"/>
</dbReference>
<dbReference type="SUPFAM" id="SSF46565">
    <property type="entry name" value="Chaperone J-domain"/>
    <property type="match status" value="1"/>
</dbReference>
<dbReference type="SMART" id="SM00271">
    <property type="entry name" value="DnaJ"/>
    <property type="match status" value="1"/>
</dbReference>
<dbReference type="CDD" id="cd10747">
    <property type="entry name" value="DnaJ_C"/>
    <property type="match status" value="1"/>
</dbReference>
<dbReference type="InterPro" id="IPR051339">
    <property type="entry name" value="DnaJ_subfamily_B"/>
</dbReference>
<proteinExistence type="predicted"/>
<feature type="region of interest" description="Disordered" evidence="2">
    <location>
        <begin position="165"/>
        <end position="208"/>
    </location>
</feature>
<dbReference type="FunFam" id="2.60.260.20:FF:000002">
    <property type="entry name" value="Dnaj homolog subfamily b member"/>
    <property type="match status" value="1"/>
</dbReference>
<dbReference type="Proteomes" id="UP000078561">
    <property type="component" value="Unassembled WGS sequence"/>
</dbReference>
<dbReference type="STRING" id="4829.A0A168PG23"/>
<evidence type="ECO:0000256" key="1">
    <source>
        <dbReference type="ARBA" id="ARBA00023186"/>
    </source>
</evidence>
<dbReference type="AlphaFoldDB" id="A0A168PG23"/>
<dbReference type="PRINTS" id="PR00625">
    <property type="entry name" value="JDOMAIN"/>
</dbReference>
<accession>A0A168PG23</accession>
<dbReference type="InterPro" id="IPR002939">
    <property type="entry name" value="DnaJ_C"/>
</dbReference>
<name>A0A168PG23_ABSGL</name>
<keyword evidence="1" id="KW-0143">Chaperone</keyword>
<dbReference type="OrthoDB" id="10250354at2759"/>
<dbReference type="FunFam" id="2.60.260.20:FF:000013">
    <property type="entry name" value="DnaJ subfamily B member 11"/>
    <property type="match status" value="1"/>
</dbReference>
<dbReference type="GO" id="GO:0051087">
    <property type="term" value="F:protein-folding chaperone binding"/>
    <property type="evidence" value="ECO:0007669"/>
    <property type="project" value="TreeGrafter"/>
</dbReference>
<dbReference type="FunCoup" id="A0A168PG23">
    <property type="interactions" value="406"/>
</dbReference>
<dbReference type="InterPro" id="IPR036869">
    <property type="entry name" value="J_dom_sf"/>
</dbReference>
<dbReference type="GO" id="GO:0005829">
    <property type="term" value="C:cytosol"/>
    <property type="evidence" value="ECO:0007669"/>
    <property type="project" value="TreeGrafter"/>
</dbReference>
<feature type="region of interest" description="Disordered" evidence="2">
    <location>
        <begin position="71"/>
        <end position="111"/>
    </location>
</feature>
<dbReference type="InParanoid" id="A0A168PG23"/>
<organism evidence="4">
    <name type="scientific">Absidia glauca</name>
    <name type="common">Pin mould</name>
    <dbReference type="NCBI Taxonomy" id="4829"/>
    <lineage>
        <taxon>Eukaryota</taxon>
        <taxon>Fungi</taxon>
        <taxon>Fungi incertae sedis</taxon>
        <taxon>Mucoromycota</taxon>
        <taxon>Mucoromycotina</taxon>
        <taxon>Mucoromycetes</taxon>
        <taxon>Mucorales</taxon>
        <taxon>Cunninghamellaceae</taxon>
        <taxon>Absidia</taxon>
    </lineage>
</organism>
<sequence length="382" mass="39908">MGKDYYAILGVPKTASDDELKKAYRKQALKWHPDRNKDKGDTAKEKFQEVGEAFEVLSDKNKRAIYDQYGEEGLKAGPPPPSGGGGGGGFPGGAGGFPGGGGGFPGGFTFTSSGGGGGGGAGYHPSSADDIFKHFFTAFGGGGDDLGGGMGGGGGGMPGFSFQSMGGGGGGGRPKSSRFSQQSQGSPYGDFGGGGGFGAPPDQKPPAIKRPLPVTLEALYTGTTKRLKVTRKQPDASGRLTTTDKILTIEIKPGWKAGTKILFKNEGDMMENGQTQDIVFVIEEKHHPVFTRDKDNLRMVVKLSLVEALTGFSKTITTLDGRKLKVNNANSVVQTGQESRVPNEGMPNSKTGKKGDLIVKYEVTFPTSLTAEQKEGIKKLLG</sequence>
<reference evidence="4" key="1">
    <citation type="submission" date="2016-04" db="EMBL/GenBank/DDBJ databases">
        <authorList>
            <person name="Evans L.H."/>
            <person name="Alamgir A."/>
            <person name="Owens N."/>
            <person name="Weber N.D."/>
            <person name="Virtaneva K."/>
            <person name="Barbian K."/>
            <person name="Babar A."/>
            <person name="Rosenke K."/>
        </authorList>
    </citation>
    <scope>NUCLEOTIDE SEQUENCE [LARGE SCALE GENOMIC DNA]</scope>
    <source>
        <strain evidence="4">CBS 101.48</strain>
    </source>
</reference>
<evidence type="ECO:0000259" key="3">
    <source>
        <dbReference type="PROSITE" id="PS50076"/>
    </source>
</evidence>
<dbReference type="InterPro" id="IPR018253">
    <property type="entry name" value="DnaJ_domain_CS"/>
</dbReference>
<feature type="compositionally biased region" description="Polar residues" evidence="2">
    <location>
        <begin position="177"/>
        <end position="186"/>
    </location>
</feature>
<gene>
    <name evidence="4" type="primary">ABSGL_08099.1 scaffold 9591</name>
</gene>
<feature type="compositionally biased region" description="Gly residues" evidence="2">
    <location>
        <begin position="83"/>
        <end position="106"/>
    </location>
</feature>
<dbReference type="Pfam" id="PF01556">
    <property type="entry name" value="DnaJ_C"/>
    <property type="match status" value="1"/>
</dbReference>
<dbReference type="GO" id="GO:0006457">
    <property type="term" value="P:protein folding"/>
    <property type="evidence" value="ECO:0007669"/>
    <property type="project" value="InterPro"/>
</dbReference>
<keyword evidence="5" id="KW-1185">Reference proteome</keyword>
<feature type="domain" description="J" evidence="3">
    <location>
        <begin position="4"/>
        <end position="70"/>
    </location>
</feature>